<protein>
    <recommendedName>
        <fullName evidence="3">Secreted protein</fullName>
    </recommendedName>
</protein>
<comment type="caution">
    <text evidence="1">The sequence shown here is derived from an EMBL/GenBank/DDBJ whole genome shotgun (WGS) entry which is preliminary data.</text>
</comment>
<dbReference type="EMBL" id="BPLR01001069">
    <property type="protein sequence ID" value="GIY99613.1"/>
    <property type="molecule type" value="Genomic_DNA"/>
</dbReference>
<dbReference type="Proteomes" id="UP001054945">
    <property type="component" value="Unassembled WGS sequence"/>
</dbReference>
<proteinExistence type="predicted"/>
<dbReference type="AlphaFoldDB" id="A0AAV4XYJ2"/>
<evidence type="ECO:0008006" key="3">
    <source>
        <dbReference type="Google" id="ProtNLM"/>
    </source>
</evidence>
<evidence type="ECO:0000313" key="2">
    <source>
        <dbReference type="Proteomes" id="UP001054945"/>
    </source>
</evidence>
<reference evidence="1 2" key="1">
    <citation type="submission" date="2021-06" db="EMBL/GenBank/DDBJ databases">
        <title>Caerostris extrusa draft genome.</title>
        <authorList>
            <person name="Kono N."/>
            <person name="Arakawa K."/>
        </authorList>
    </citation>
    <scope>NUCLEOTIDE SEQUENCE [LARGE SCALE GENOMIC DNA]</scope>
</reference>
<organism evidence="1 2">
    <name type="scientific">Caerostris extrusa</name>
    <name type="common">Bark spider</name>
    <name type="synonym">Caerostris bankana</name>
    <dbReference type="NCBI Taxonomy" id="172846"/>
    <lineage>
        <taxon>Eukaryota</taxon>
        <taxon>Metazoa</taxon>
        <taxon>Ecdysozoa</taxon>
        <taxon>Arthropoda</taxon>
        <taxon>Chelicerata</taxon>
        <taxon>Arachnida</taxon>
        <taxon>Araneae</taxon>
        <taxon>Araneomorphae</taxon>
        <taxon>Entelegynae</taxon>
        <taxon>Araneoidea</taxon>
        <taxon>Araneidae</taxon>
        <taxon>Caerostris</taxon>
    </lineage>
</organism>
<keyword evidence="2" id="KW-1185">Reference proteome</keyword>
<accession>A0AAV4XYJ2</accession>
<name>A0AAV4XYJ2_CAEEX</name>
<gene>
    <name evidence="1" type="ORF">CEXT_805251</name>
</gene>
<sequence>MNYSAICFLNSILPHFAFRQTQALLFLSLSPDTEFFFFSAMYAPTKTPVCRNRAQVFLTPSFRRRHSESSFSLSTCQPMQMETSSRLKFFFNCRLCLSGSPSEGCWCR</sequence>
<evidence type="ECO:0000313" key="1">
    <source>
        <dbReference type="EMBL" id="GIY99613.1"/>
    </source>
</evidence>